<organism evidence="1 2">
    <name type="scientific">Delftia acidovorans</name>
    <name type="common">Pseudomonas acidovorans</name>
    <name type="synonym">Comamonas acidovorans</name>
    <dbReference type="NCBI Taxonomy" id="80866"/>
    <lineage>
        <taxon>Bacteria</taxon>
        <taxon>Pseudomonadati</taxon>
        <taxon>Pseudomonadota</taxon>
        <taxon>Betaproteobacteria</taxon>
        <taxon>Burkholderiales</taxon>
        <taxon>Comamonadaceae</taxon>
        <taxon>Delftia</taxon>
    </lineage>
</organism>
<protein>
    <submittedName>
        <fullName evidence="1">Uncharacterized protein</fullName>
    </submittedName>
</protein>
<proteinExistence type="predicted"/>
<dbReference type="RefSeq" id="WP_319075659.1">
    <property type="nucleotide sequence ID" value="NZ_JAWWMZ010000010.1"/>
</dbReference>
<dbReference type="AlphaFoldDB" id="A0AAJ2R1D3"/>
<dbReference type="Proteomes" id="UP001287445">
    <property type="component" value="Unassembled WGS sequence"/>
</dbReference>
<evidence type="ECO:0000313" key="2">
    <source>
        <dbReference type="Proteomes" id="UP001287445"/>
    </source>
</evidence>
<accession>A0AAJ2R1D3</accession>
<evidence type="ECO:0000313" key="1">
    <source>
        <dbReference type="EMBL" id="MDX4956240.1"/>
    </source>
</evidence>
<reference evidence="1" key="1">
    <citation type="submission" date="2023-11" db="EMBL/GenBank/DDBJ databases">
        <title>Identification and selenium tolerance of Delftia acidovorans R3-25.</title>
        <authorList>
            <person name="Zhang S."/>
            <person name="Liu Y."/>
            <person name="Guo Y."/>
        </authorList>
    </citation>
    <scope>NUCLEOTIDE SEQUENCE</scope>
    <source>
        <strain evidence="1">R3-25</strain>
    </source>
</reference>
<comment type="caution">
    <text evidence="1">The sequence shown here is derived from an EMBL/GenBank/DDBJ whole genome shotgun (WGS) entry which is preliminary data.</text>
</comment>
<gene>
    <name evidence="1" type="ORF">SGN30_22730</name>
</gene>
<name>A0AAJ2R1D3_DELAC</name>
<sequence>MPKHEWRGTELRFQKDPDTWGRWVDLRGPSSSSSVAVIQDSEGNDLKPERLPLVENVVMGDQMVMVRDGVFVRVKIVLSGIPTNAITVNGVPVTVNGEYVVLAE</sequence>
<dbReference type="EMBL" id="JAWWMZ010000010">
    <property type="protein sequence ID" value="MDX4956240.1"/>
    <property type="molecule type" value="Genomic_DNA"/>
</dbReference>